<evidence type="ECO:0000259" key="1">
    <source>
        <dbReference type="Pfam" id="PF10057"/>
    </source>
</evidence>
<accession>A0ABT4RE11</accession>
<evidence type="ECO:0000313" key="2">
    <source>
        <dbReference type="EMBL" id="MDA0136611.1"/>
    </source>
</evidence>
<feature type="domain" description="Na+-translocating membrane potential-generating system MpsC" evidence="1">
    <location>
        <begin position="12"/>
        <end position="119"/>
    </location>
</feature>
<protein>
    <submittedName>
        <fullName evidence="2">DUF2294 domain-containing protein</fullName>
    </submittedName>
</protein>
<comment type="caution">
    <text evidence="2">The sequence shown here is derived from an EMBL/GenBank/DDBJ whole genome shotgun (WGS) entry which is preliminary data.</text>
</comment>
<proteinExistence type="predicted"/>
<sequence>MTEDAHSLHATHGEVLTAISDGMVALLKEFYGRGPTQAKTYYQDDLVVCLLRGGFTRVEQTLLDGGRGHAVIAQRMEFQEVMRERFVAVIEHATGRPVVGFMSGNQQDPDMICEVFVLSPSDLVDSHEARPGSVKPG</sequence>
<gene>
    <name evidence="2" type="ORF">OJ962_03820</name>
</gene>
<dbReference type="RefSeq" id="WP_202952216.1">
    <property type="nucleotide sequence ID" value="NZ_JAPCID010000005.1"/>
</dbReference>
<organism evidence="2 3">
    <name type="scientific">Solirubrobacter deserti</name>
    <dbReference type="NCBI Taxonomy" id="2282478"/>
    <lineage>
        <taxon>Bacteria</taxon>
        <taxon>Bacillati</taxon>
        <taxon>Actinomycetota</taxon>
        <taxon>Thermoleophilia</taxon>
        <taxon>Solirubrobacterales</taxon>
        <taxon>Solirubrobacteraceae</taxon>
        <taxon>Solirubrobacter</taxon>
    </lineage>
</organism>
<keyword evidence="3" id="KW-1185">Reference proteome</keyword>
<dbReference type="Pfam" id="PF10057">
    <property type="entry name" value="MpsC"/>
    <property type="match status" value="1"/>
</dbReference>
<reference evidence="2" key="1">
    <citation type="submission" date="2022-10" db="EMBL/GenBank/DDBJ databases">
        <title>The WGS of Solirubrobacter sp. CPCC 204708.</title>
        <authorList>
            <person name="Jiang Z."/>
        </authorList>
    </citation>
    <scope>NUCLEOTIDE SEQUENCE</scope>
    <source>
        <strain evidence="2">CPCC 204708</strain>
    </source>
</reference>
<dbReference type="EMBL" id="JAPCID010000005">
    <property type="protein sequence ID" value="MDA0136611.1"/>
    <property type="molecule type" value="Genomic_DNA"/>
</dbReference>
<name>A0ABT4RE11_9ACTN</name>
<dbReference type="InterPro" id="IPR018745">
    <property type="entry name" value="MpsC"/>
</dbReference>
<evidence type="ECO:0000313" key="3">
    <source>
        <dbReference type="Proteomes" id="UP001147700"/>
    </source>
</evidence>
<dbReference type="Proteomes" id="UP001147700">
    <property type="component" value="Unassembled WGS sequence"/>
</dbReference>